<reference evidence="1 2" key="1">
    <citation type="submission" date="2017-02" db="EMBL/GenBank/DDBJ databases">
        <authorList>
            <person name="Peterson S.W."/>
        </authorList>
    </citation>
    <scope>NUCLEOTIDE SEQUENCE [LARGE SCALE GENOMIC DNA]</scope>
    <source>
        <strain evidence="1 2">S285</strain>
    </source>
</reference>
<evidence type="ECO:0000313" key="2">
    <source>
        <dbReference type="Proteomes" id="UP000193978"/>
    </source>
</evidence>
<dbReference type="AlphaFoldDB" id="A0A1W6MU25"/>
<accession>A0A1W6MU25</accession>
<evidence type="ECO:0000313" key="1">
    <source>
        <dbReference type="EMBL" id="ARN81098.1"/>
    </source>
</evidence>
<dbReference type="Gene3D" id="3.40.50.300">
    <property type="entry name" value="P-loop containing nucleotide triphosphate hydrolases"/>
    <property type="match status" value="1"/>
</dbReference>
<sequence>MNTEAHNDDLAPGRFPLIVFVHVPKTGGSTVINVLDRLSPRGHGNAQVLDNVDIIKTALNADWISGHIPRFHFSAKLAWLPLHHMEGEEAITICRPVEYFSMVREPLSQLISHLNYSFERIANPPEYYGFNQRERMLDLEIISTDFSDPIAIKKILLKHYEQYCVCQSYYILGDDFAHLSDEGVRDRLLSYTYIGTTIDLPILYGQFGFANIHEDFSSVVENRSRPWFKKEIFLSEELRGFIDKILYHEIRLYKFVTELSASYRSRKPSRPAFPIVNPENFNEASYCLTHRDVLQGISEGVLSSGRDHFERFGVAEKRRIAIFPG</sequence>
<dbReference type="Proteomes" id="UP000193978">
    <property type="component" value="Chromosome"/>
</dbReference>
<gene>
    <name evidence="1" type="ORF">B1812_08430</name>
</gene>
<dbReference type="InterPro" id="IPR027417">
    <property type="entry name" value="P-loop_NTPase"/>
</dbReference>
<name>A0A1W6MU25_9HYPH</name>
<dbReference type="SUPFAM" id="SSF52540">
    <property type="entry name" value="P-loop containing nucleoside triphosphate hydrolases"/>
    <property type="match status" value="1"/>
</dbReference>
<organism evidence="1 2">
    <name type="scientific">Methylocystis bryophila</name>
    <dbReference type="NCBI Taxonomy" id="655015"/>
    <lineage>
        <taxon>Bacteria</taxon>
        <taxon>Pseudomonadati</taxon>
        <taxon>Pseudomonadota</taxon>
        <taxon>Alphaproteobacteria</taxon>
        <taxon>Hyphomicrobiales</taxon>
        <taxon>Methylocystaceae</taxon>
        <taxon>Methylocystis</taxon>
    </lineage>
</organism>
<keyword evidence="2" id="KW-1185">Reference proteome</keyword>
<evidence type="ECO:0008006" key="3">
    <source>
        <dbReference type="Google" id="ProtNLM"/>
    </source>
</evidence>
<dbReference type="OrthoDB" id="288532at2"/>
<protein>
    <recommendedName>
        <fullName evidence="3">Sulfotransferase family protein</fullName>
    </recommendedName>
</protein>
<proteinExistence type="predicted"/>
<dbReference type="KEGG" id="mbry:B1812_08430"/>
<dbReference type="RefSeq" id="WP_158658663.1">
    <property type="nucleotide sequence ID" value="NZ_AP027149.1"/>
</dbReference>
<dbReference type="EMBL" id="CP019948">
    <property type="protein sequence ID" value="ARN81098.1"/>
    <property type="molecule type" value="Genomic_DNA"/>
</dbReference>